<proteinExistence type="predicted"/>
<protein>
    <submittedName>
        <fullName evidence="3">DNA-directed RNA polymerase subunit beta</fullName>
    </submittedName>
</protein>
<keyword evidence="2" id="KW-0472">Membrane</keyword>
<keyword evidence="3" id="KW-0804">Transcription</keyword>
<keyword evidence="3" id="KW-0240">DNA-directed RNA polymerase</keyword>
<organism evidence="3 4">
    <name type="scientific">Bacillus daqingensis</name>
    <dbReference type="NCBI Taxonomy" id="872396"/>
    <lineage>
        <taxon>Bacteria</taxon>
        <taxon>Bacillati</taxon>
        <taxon>Bacillota</taxon>
        <taxon>Bacilli</taxon>
        <taxon>Bacillales</taxon>
        <taxon>Bacillaceae</taxon>
        <taxon>Bacillus</taxon>
    </lineage>
</organism>
<comment type="caution">
    <text evidence="3">The sequence shown here is derived from an EMBL/GenBank/DDBJ whole genome shotgun (WGS) entry which is preliminary data.</text>
</comment>
<dbReference type="Pfam" id="PF11772">
    <property type="entry name" value="EpuA"/>
    <property type="match status" value="1"/>
</dbReference>
<dbReference type="Proteomes" id="UP001595896">
    <property type="component" value="Unassembled WGS sequence"/>
</dbReference>
<feature type="region of interest" description="Disordered" evidence="1">
    <location>
        <begin position="1"/>
        <end position="33"/>
    </location>
</feature>
<keyword evidence="2" id="KW-0812">Transmembrane</keyword>
<dbReference type="InterPro" id="IPR024596">
    <property type="entry name" value="RNApol_su_b/EpuA"/>
</dbReference>
<dbReference type="GO" id="GO:0000428">
    <property type="term" value="C:DNA-directed RNA polymerase complex"/>
    <property type="evidence" value="ECO:0007669"/>
    <property type="project" value="UniProtKB-KW"/>
</dbReference>
<gene>
    <name evidence="3" type="ORF">ACFO4L_14605</name>
</gene>
<dbReference type="RefSeq" id="WP_377910397.1">
    <property type="nucleotide sequence ID" value="NZ_JBHSGK010000019.1"/>
</dbReference>
<dbReference type="EMBL" id="JBHSGK010000019">
    <property type="protein sequence ID" value="MFC4737808.1"/>
    <property type="molecule type" value="Genomic_DNA"/>
</dbReference>
<evidence type="ECO:0000256" key="1">
    <source>
        <dbReference type="SAM" id="MobiDB-lite"/>
    </source>
</evidence>
<name>A0ABV9NWX4_9BACI</name>
<evidence type="ECO:0000256" key="2">
    <source>
        <dbReference type="SAM" id="Phobius"/>
    </source>
</evidence>
<reference evidence="4" key="1">
    <citation type="journal article" date="2019" name="Int. J. Syst. Evol. Microbiol.">
        <title>The Global Catalogue of Microorganisms (GCM) 10K type strain sequencing project: providing services to taxonomists for standard genome sequencing and annotation.</title>
        <authorList>
            <consortium name="The Broad Institute Genomics Platform"/>
            <consortium name="The Broad Institute Genome Sequencing Center for Infectious Disease"/>
            <person name="Wu L."/>
            <person name="Ma J."/>
        </authorList>
    </citation>
    <scope>NUCLEOTIDE SEQUENCE [LARGE SCALE GENOMIC DNA]</scope>
    <source>
        <strain evidence="4">JCM 12165</strain>
    </source>
</reference>
<accession>A0ABV9NWX4</accession>
<sequence>MNDETKYRTSSGKEEQQHNKPAEEPAVKEKKQRGGWFWRPIRWVPIWLRIVLALVLIAVSAVVGAMIGYTIIGEGTDPMEIFEPETWQHIYDIIYGDTEGDGGS</sequence>
<evidence type="ECO:0000313" key="4">
    <source>
        <dbReference type="Proteomes" id="UP001595896"/>
    </source>
</evidence>
<feature type="transmembrane region" description="Helical" evidence="2">
    <location>
        <begin position="46"/>
        <end position="72"/>
    </location>
</feature>
<feature type="compositionally biased region" description="Basic and acidic residues" evidence="1">
    <location>
        <begin position="1"/>
        <end position="29"/>
    </location>
</feature>
<keyword evidence="4" id="KW-1185">Reference proteome</keyword>
<evidence type="ECO:0000313" key="3">
    <source>
        <dbReference type="EMBL" id="MFC4737808.1"/>
    </source>
</evidence>
<keyword evidence="2" id="KW-1133">Transmembrane helix</keyword>